<reference evidence="2 3" key="1">
    <citation type="journal article" date="2006" name="Nat. Biotechnol.">
        <title>Complete genome of the mutualistic, N2-fixing grass endophyte Azoarcus sp. strain BH72.</title>
        <authorList>
            <person name="Krause A."/>
            <person name="Ramakumar A."/>
            <person name="Bartels D."/>
            <person name="Battistoni F."/>
            <person name="Bekel T."/>
            <person name="Boch J."/>
            <person name="Boehm M."/>
            <person name="Friedrich F."/>
            <person name="Hurek T."/>
            <person name="Krause L."/>
            <person name="Linke B."/>
            <person name="McHardy A.C."/>
            <person name="Sarkar A."/>
            <person name="Schneiker S."/>
            <person name="Syed A.A."/>
            <person name="Thauer R."/>
            <person name="Vorhoelter F.-J."/>
            <person name="Weidner S."/>
            <person name="Puehler A."/>
            <person name="Reinhold-Hurek B."/>
            <person name="Kaiser O."/>
            <person name="Goesmann A."/>
        </authorList>
    </citation>
    <scope>NUCLEOTIDE SEQUENCE [LARGE SCALE GENOMIC DNA]</scope>
    <source>
        <strain evidence="2 3">BH72</strain>
    </source>
</reference>
<dbReference type="EC" id="3.1.4.46" evidence="2"/>
<keyword evidence="2" id="KW-0378">Hydrolase</keyword>
<organism evidence="2 3">
    <name type="scientific">Azoarcus sp. (strain BH72)</name>
    <dbReference type="NCBI Taxonomy" id="418699"/>
    <lineage>
        <taxon>Bacteria</taxon>
        <taxon>Pseudomonadati</taxon>
        <taxon>Pseudomonadota</taxon>
        <taxon>Betaproteobacteria</taxon>
        <taxon>Rhodocyclales</taxon>
        <taxon>Zoogloeaceae</taxon>
        <taxon>Azoarcus</taxon>
    </lineage>
</organism>
<dbReference type="Gene3D" id="3.20.20.190">
    <property type="entry name" value="Phosphatidylinositol (PI) phosphodiesterase"/>
    <property type="match status" value="1"/>
</dbReference>
<dbReference type="GO" id="GO:0008889">
    <property type="term" value="F:glycerophosphodiester phosphodiesterase activity"/>
    <property type="evidence" value="ECO:0007669"/>
    <property type="project" value="UniProtKB-EC"/>
</dbReference>
<dbReference type="HOGENOM" id="CLU_030006_3_2_4"/>
<feature type="domain" description="GP-PDE" evidence="1">
    <location>
        <begin position="8"/>
        <end position="246"/>
    </location>
</feature>
<gene>
    <name evidence="2" type="primary">ugpQ</name>
    <name evidence="2" type="ordered locus">azo1013</name>
</gene>
<dbReference type="NCBIfam" id="NF006989">
    <property type="entry name" value="PRK09454.1"/>
    <property type="match status" value="1"/>
</dbReference>
<dbReference type="PROSITE" id="PS50007">
    <property type="entry name" value="PIPLC_X_DOMAIN"/>
    <property type="match status" value="1"/>
</dbReference>
<dbReference type="eggNOG" id="COG0584">
    <property type="taxonomic scope" value="Bacteria"/>
</dbReference>
<dbReference type="EMBL" id="AM406670">
    <property type="protein sequence ID" value="CAL93630.1"/>
    <property type="molecule type" value="Genomic_DNA"/>
</dbReference>
<dbReference type="PROSITE" id="PS51704">
    <property type="entry name" value="GP_PDE"/>
    <property type="match status" value="1"/>
</dbReference>
<dbReference type="GO" id="GO:0006629">
    <property type="term" value="P:lipid metabolic process"/>
    <property type="evidence" value="ECO:0007669"/>
    <property type="project" value="InterPro"/>
</dbReference>
<dbReference type="AlphaFoldDB" id="A1K475"/>
<dbReference type="Pfam" id="PF03009">
    <property type="entry name" value="GDPD"/>
    <property type="match status" value="1"/>
</dbReference>
<dbReference type="KEGG" id="azo:azo1013"/>
<name>A1K475_AZOSB</name>
<dbReference type="PANTHER" id="PTHR46211:SF1">
    <property type="entry name" value="GLYCEROPHOSPHODIESTER PHOSPHODIESTERASE, CYTOPLASMIC"/>
    <property type="match status" value="1"/>
</dbReference>
<evidence type="ECO:0000259" key="1">
    <source>
        <dbReference type="PROSITE" id="PS51704"/>
    </source>
</evidence>
<accession>A1K475</accession>
<dbReference type="InterPro" id="IPR030395">
    <property type="entry name" value="GP_PDE_dom"/>
</dbReference>
<dbReference type="InterPro" id="IPR017946">
    <property type="entry name" value="PLC-like_Pdiesterase_TIM-brl"/>
</dbReference>
<dbReference type="PANTHER" id="PTHR46211">
    <property type="entry name" value="GLYCEROPHOSPHORYL DIESTER PHOSPHODIESTERASE"/>
    <property type="match status" value="1"/>
</dbReference>
<evidence type="ECO:0000313" key="2">
    <source>
        <dbReference type="EMBL" id="CAL93630.1"/>
    </source>
</evidence>
<evidence type="ECO:0000313" key="3">
    <source>
        <dbReference type="Proteomes" id="UP000002588"/>
    </source>
</evidence>
<dbReference type="RefSeq" id="WP_011764747.1">
    <property type="nucleotide sequence ID" value="NC_008702.1"/>
</dbReference>
<keyword evidence="3" id="KW-1185">Reference proteome</keyword>
<dbReference type="SUPFAM" id="SSF51695">
    <property type="entry name" value="PLC-like phosphodiesterases"/>
    <property type="match status" value="1"/>
</dbReference>
<protein>
    <submittedName>
        <fullName evidence="2">Probable glycerophosphodiester phosphodiesterase</fullName>
        <ecNumber evidence="2">3.1.4.46</ecNumber>
    </submittedName>
</protein>
<sequence length="249" mass="25866">MTIGWPLPRVLAHRCGGRLAPENTLAGLNAAAALGCRGVEFDVMLSADGIPVLIHDETLERTTDGSGPVAETTYGALACLDAGSRFCARFAGEPVPRLDAALARCAALGLAVNLELKPSTGCEAETGTVVGRALTANWATFAPHLVLSSFSERALVAAADAAPGFLRALLVERVPADWRDRCAALGAVALHVSCEGLDPGDVTAIRAAGLHIAIYTENSPARAAPWLALGVDTVVTDHPERFLAPPFVQ</sequence>
<dbReference type="STRING" id="62928.azo1013"/>
<dbReference type="Proteomes" id="UP000002588">
    <property type="component" value="Chromosome"/>
</dbReference>
<proteinExistence type="predicted"/>